<proteinExistence type="predicted"/>
<feature type="compositionally biased region" description="Basic and acidic residues" evidence="3">
    <location>
        <begin position="276"/>
        <end position="295"/>
    </location>
</feature>
<comment type="subcellular location">
    <subcellularLocation>
        <location evidence="1">Nucleus</location>
    </subcellularLocation>
</comment>
<evidence type="ECO:0000259" key="4">
    <source>
        <dbReference type="Pfam" id="PF12031"/>
    </source>
</evidence>
<reference evidence="5" key="1">
    <citation type="submission" date="2020-10" db="EMBL/GenBank/DDBJ databases">
        <authorList>
            <person name="Kikuchi T."/>
        </authorList>
    </citation>
    <scope>NUCLEOTIDE SEQUENCE</scope>
    <source>
        <strain evidence="5">NKZ352</strain>
    </source>
</reference>
<dbReference type="EMBL" id="CAJGYM010000185">
    <property type="protein sequence ID" value="CAD6199593.1"/>
    <property type="molecule type" value="Genomic_DNA"/>
</dbReference>
<dbReference type="GO" id="GO:0045893">
    <property type="term" value="P:positive regulation of DNA-templated transcription"/>
    <property type="evidence" value="ECO:0007669"/>
    <property type="project" value="TreeGrafter"/>
</dbReference>
<keyword evidence="6" id="KW-1185">Reference proteome</keyword>
<evidence type="ECO:0000256" key="2">
    <source>
        <dbReference type="ARBA" id="ARBA00023242"/>
    </source>
</evidence>
<feature type="region of interest" description="Disordered" evidence="3">
    <location>
        <begin position="167"/>
        <end position="301"/>
    </location>
</feature>
<keyword evidence="2" id="KW-0539">Nucleus</keyword>
<dbReference type="GO" id="GO:0005654">
    <property type="term" value="C:nucleoplasm"/>
    <property type="evidence" value="ECO:0007669"/>
    <property type="project" value="TreeGrafter"/>
</dbReference>
<dbReference type="InterPro" id="IPR033388">
    <property type="entry name" value="BAF250_C"/>
</dbReference>
<feature type="compositionally biased region" description="Polar residues" evidence="3">
    <location>
        <begin position="263"/>
        <end position="273"/>
    </location>
</feature>
<dbReference type="AlphaFoldDB" id="A0A8S1HSZ3"/>
<name>A0A8S1HSZ3_9PELO</name>
<dbReference type="OrthoDB" id="8709537at2759"/>
<dbReference type="GO" id="GO:0006357">
    <property type="term" value="P:regulation of transcription by RNA polymerase II"/>
    <property type="evidence" value="ECO:0007669"/>
    <property type="project" value="TreeGrafter"/>
</dbReference>
<dbReference type="InterPro" id="IPR021906">
    <property type="entry name" value="BAF250/Osa"/>
</dbReference>
<dbReference type="PANTHER" id="PTHR12656">
    <property type="entry name" value="BRG-1 ASSOCIATED FACTOR 250 BAF250"/>
    <property type="match status" value="1"/>
</dbReference>
<dbReference type="Proteomes" id="UP000835052">
    <property type="component" value="Unassembled WGS sequence"/>
</dbReference>
<comment type="caution">
    <text evidence="5">The sequence shown here is derived from an EMBL/GenBank/DDBJ whole genome shotgun (WGS) entry which is preliminary data.</text>
</comment>
<dbReference type="GO" id="GO:0016514">
    <property type="term" value="C:SWI/SNF complex"/>
    <property type="evidence" value="ECO:0007669"/>
    <property type="project" value="InterPro"/>
</dbReference>
<gene>
    <name evidence="5" type="ORF">CAUJ_LOCUS15495</name>
</gene>
<organism evidence="5 6">
    <name type="scientific">Caenorhabditis auriculariae</name>
    <dbReference type="NCBI Taxonomy" id="2777116"/>
    <lineage>
        <taxon>Eukaryota</taxon>
        <taxon>Metazoa</taxon>
        <taxon>Ecdysozoa</taxon>
        <taxon>Nematoda</taxon>
        <taxon>Chromadorea</taxon>
        <taxon>Rhabditida</taxon>
        <taxon>Rhabditina</taxon>
        <taxon>Rhabditomorpha</taxon>
        <taxon>Rhabditoidea</taxon>
        <taxon>Rhabditidae</taxon>
        <taxon>Peloderinae</taxon>
        <taxon>Caenorhabditis</taxon>
    </lineage>
</organism>
<feature type="compositionally biased region" description="Polar residues" evidence="3">
    <location>
        <begin position="219"/>
        <end position="246"/>
    </location>
</feature>
<accession>A0A8S1HSZ3</accession>
<feature type="domain" description="SWI/SNF-like complex subunit BAF250 C-terminal" evidence="4">
    <location>
        <begin position="1"/>
        <end position="108"/>
    </location>
</feature>
<sequence>MSVVERNVDMLLSTGAWPRIEKLIHLLSRQLSMNEETHYREFAIVVLNALCLASEAACFVAANDTQTIATLVHFIDTADQNMHGVMQTHGMAALRDSPEMMGTSVGMLRRAASMLRMLIKVPGAYKFYIKHQHRLLQFTMSQLMDSRVAGMIADTLFEMQEIAKRNGDDEANVTPNAVRSSETDSDAVKKEPEELLAEDAEASCSSVATTSTAEKDVKTSISDVTTNCNTNGDSGVHSTTNGSLVNGNEKRSNKRHNSEEKSNSPPSKRSCLQNGYEKKNGKIDNVKISEAHDKGAMTAVA</sequence>
<dbReference type="GO" id="GO:0035060">
    <property type="term" value="C:brahma complex"/>
    <property type="evidence" value="ECO:0007669"/>
    <property type="project" value="InterPro"/>
</dbReference>
<evidence type="ECO:0000313" key="6">
    <source>
        <dbReference type="Proteomes" id="UP000835052"/>
    </source>
</evidence>
<dbReference type="Pfam" id="PF12031">
    <property type="entry name" value="BAF250_C"/>
    <property type="match status" value="1"/>
</dbReference>
<dbReference type="PANTHER" id="PTHR12656:SF5">
    <property type="entry name" value="TRITHORAX GROUP PROTEIN OSA"/>
    <property type="match status" value="1"/>
</dbReference>
<dbReference type="GO" id="GO:0006338">
    <property type="term" value="P:chromatin remodeling"/>
    <property type="evidence" value="ECO:0007669"/>
    <property type="project" value="InterPro"/>
</dbReference>
<evidence type="ECO:0000256" key="3">
    <source>
        <dbReference type="SAM" id="MobiDB-lite"/>
    </source>
</evidence>
<dbReference type="GO" id="GO:0071565">
    <property type="term" value="C:nBAF complex"/>
    <property type="evidence" value="ECO:0007669"/>
    <property type="project" value="TreeGrafter"/>
</dbReference>
<protein>
    <recommendedName>
        <fullName evidence="4">SWI/SNF-like complex subunit BAF250 C-terminal domain-containing protein</fullName>
    </recommendedName>
</protein>
<evidence type="ECO:0000256" key="1">
    <source>
        <dbReference type="ARBA" id="ARBA00004123"/>
    </source>
</evidence>
<evidence type="ECO:0000313" key="5">
    <source>
        <dbReference type="EMBL" id="CAD6199593.1"/>
    </source>
</evidence>
<feature type="compositionally biased region" description="Basic and acidic residues" evidence="3">
    <location>
        <begin position="248"/>
        <end position="262"/>
    </location>
</feature>
<feature type="compositionally biased region" description="Low complexity" evidence="3">
    <location>
        <begin position="202"/>
        <end position="212"/>
    </location>
</feature>
<dbReference type="GO" id="GO:0031491">
    <property type="term" value="F:nucleosome binding"/>
    <property type="evidence" value="ECO:0007669"/>
    <property type="project" value="TreeGrafter"/>
</dbReference>